<feature type="domain" description="Phospholipid/glycerol acyltransferase" evidence="2">
    <location>
        <begin position="50"/>
        <end position="184"/>
    </location>
</feature>
<evidence type="ECO:0000259" key="2">
    <source>
        <dbReference type="SMART" id="SM00563"/>
    </source>
</evidence>
<dbReference type="InterPro" id="IPR052744">
    <property type="entry name" value="GPAT/DAPAT"/>
</dbReference>
<keyword evidence="1" id="KW-0472">Membrane</keyword>
<accession>A0A6M4ISV5</accession>
<gene>
    <name evidence="3" type="ORF">HKW67_15375</name>
</gene>
<dbReference type="AlphaFoldDB" id="A0A6M4ISV5"/>
<dbReference type="RefSeq" id="WP_171226231.1">
    <property type="nucleotide sequence ID" value="NZ_CP053085.1"/>
</dbReference>
<name>A0A6M4ISV5_9BACT</name>
<dbReference type="PANTHER" id="PTHR31605:SF0">
    <property type="entry name" value="GLYCEROL-3-PHOSPHATE O-ACYLTRANSFERASE 1"/>
    <property type="match status" value="1"/>
</dbReference>
<feature type="transmembrane region" description="Helical" evidence="1">
    <location>
        <begin position="340"/>
        <end position="365"/>
    </location>
</feature>
<feature type="transmembrane region" description="Helical" evidence="1">
    <location>
        <begin position="386"/>
        <end position="407"/>
    </location>
</feature>
<keyword evidence="4" id="KW-1185">Reference proteome</keyword>
<dbReference type="PANTHER" id="PTHR31605">
    <property type="entry name" value="GLYCEROL-3-PHOSPHATE O-ACYLTRANSFERASE 1"/>
    <property type="match status" value="1"/>
</dbReference>
<dbReference type="Proteomes" id="UP000500938">
    <property type="component" value="Chromosome"/>
</dbReference>
<dbReference type="EMBL" id="CP053085">
    <property type="protein sequence ID" value="QJR36799.1"/>
    <property type="molecule type" value="Genomic_DNA"/>
</dbReference>
<dbReference type="InterPro" id="IPR002123">
    <property type="entry name" value="Plipid/glycerol_acylTrfase"/>
</dbReference>
<sequence length="476" mass="51265">MVPAPLPSFNPDRFSLLRAFLRWSARRALRWFYRETAVVQMGMVPSTGPVLFIGNHPNDLPDVLLGLQACPRHVRYLATIAAGAGGAAGRGYDAMGVIPVTRVRDARKMRAMGVDMAAVNAEAGRRMAQAFAQGHVVGVFPQGGVHDAPQIGRLRTGVAMMALQALDNGSVFDVTVVPFGNQYEAPRTGGTDAMAVVGRGWSLRGWRDERLANGCEAGVSALTDQLRTSLLAVTRNAPDWESRTECDELVAAVAAVQPPATSASQAPLLERAARLVPLAEPLVANRRSDAATPHAGRVHTFVSELSHLVQEAGGVRTSARDHARVLQGAGVAAEARLTPLWALLLMTPAALIGWITHGPIFWVVWRLAHRFAKARADVVARAFVPGLQVVAAWYLLLTIAAVVTLVFSGAATWLTVVVLLLLLTQLPTAADVAVAWRDGWRGRALVWRVQRWPAARRTEIARVAEALRSEWRAGPG</sequence>
<dbReference type="GO" id="GO:0016287">
    <property type="term" value="F:glycerone-phosphate O-acyltransferase activity"/>
    <property type="evidence" value="ECO:0007669"/>
    <property type="project" value="TreeGrafter"/>
</dbReference>
<protein>
    <recommendedName>
        <fullName evidence="2">Phospholipid/glycerol acyltransferase domain-containing protein</fullName>
    </recommendedName>
</protein>
<proteinExistence type="predicted"/>
<dbReference type="KEGG" id="ggr:HKW67_15375"/>
<keyword evidence="1" id="KW-0812">Transmembrane</keyword>
<organism evidence="3 4">
    <name type="scientific">Gemmatimonas groenlandica</name>
    <dbReference type="NCBI Taxonomy" id="2732249"/>
    <lineage>
        <taxon>Bacteria</taxon>
        <taxon>Pseudomonadati</taxon>
        <taxon>Gemmatimonadota</taxon>
        <taxon>Gemmatimonadia</taxon>
        <taxon>Gemmatimonadales</taxon>
        <taxon>Gemmatimonadaceae</taxon>
        <taxon>Gemmatimonas</taxon>
    </lineage>
</organism>
<dbReference type="GO" id="GO:0008654">
    <property type="term" value="P:phospholipid biosynthetic process"/>
    <property type="evidence" value="ECO:0007669"/>
    <property type="project" value="TreeGrafter"/>
</dbReference>
<evidence type="ECO:0000313" key="3">
    <source>
        <dbReference type="EMBL" id="QJR36799.1"/>
    </source>
</evidence>
<evidence type="ECO:0000313" key="4">
    <source>
        <dbReference type="Proteomes" id="UP000500938"/>
    </source>
</evidence>
<dbReference type="SUPFAM" id="SSF69593">
    <property type="entry name" value="Glycerol-3-phosphate (1)-acyltransferase"/>
    <property type="match status" value="1"/>
</dbReference>
<reference evidence="3 4" key="1">
    <citation type="submission" date="2020-05" db="EMBL/GenBank/DDBJ databases">
        <title>Complete genome sequence of Gemmatimonas greenlandica TET16.</title>
        <authorList>
            <person name="Zeng Y."/>
        </authorList>
    </citation>
    <scope>NUCLEOTIDE SEQUENCE [LARGE SCALE GENOMIC DNA]</scope>
    <source>
        <strain evidence="3 4">TET16</strain>
    </source>
</reference>
<dbReference type="SMART" id="SM00563">
    <property type="entry name" value="PlsC"/>
    <property type="match status" value="1"/>
</dbReference>
<keyword evidence="1" id="KW-1133">Transmembrane helix</keyword>
<dbReference type="GO" id="GO:0004366">
    <property type="term" value="F:glycerol-3-phosphate O-acyltransferase activity"/>
    <property type="evidence" value="ECO:0007669"/>
    <property type="project" value="TreeGrafter"/>
</dbReference>
<dbReference type="Pfam" id="PF01553">
    <property type="entry name" value="Acyltransferase"/>
    <property type="match status" value="1"/>
</dbReference>
<evidence type="ECO:0000256" key="1">
    <source>
        <dbReference type="SAM" id="Phobius"/>
    </source>
</evidence>